<accession>W1Y117</accession>
<dbReference type="AlphaFoldDB" id="W1Y117"/>
<feature type="non-terminal residue" evidence="2">
    <location>
        <position position="1"/>
    </location>
</feature>
<evidence type="ECO:0000313" key="2">
    <source>
        <dbReference type="EMBL" id="ETJ35350.1"/>
    </source>
</evidence>
<protein>
    <submittedName>
        <fullName evidence="2">Uncharacterized protein</fullName>
    </submittedName>
</protein>
<comment type="caution">
    <text evidence="2">The sequence shown here is derived from an EMBL/GenBank/DDBJ whole genome shotgun (WGS) entry which is preliminary data.</text>
</comment>
<dbReference type="EMBL" id="AZMM01010258">
    <property type="protein sequence ID" value="ETJ35350.1"/>
    <property type="molecule type" value="Genomic_DNA"/>
</dbReference>
<evidence type="ECO:0000256" key="1">
    <source>
        <dbReference type="SAM" id="MobiDB-lite"/>
    </source>
</evidence>
<name>W1Y117_9ZZZZ</name>
<feature type="region of interest" description="Disordered" evidence="1">
    <location>
        <begin position="1"/>
        <end position="37"/>
    </location>
</feature>
<proteinExistence type="predicted"/>
<gene>
    <name evidence="2" type="ORF">Q604_UNBC10258G0001</name>
</gene>
<organism evidence="2">
    <name type="scientific">human gut metagenome</name>
    <dbReference type="NCBI Taxonomy" id="408170"/>
    <lineage>
        <taxon>unclassified sequences</taxon>
        <taxon>metagenomes</taxon>
        <taxon>organismal metagenomes</taxon>
    </lineage>
</organism>
<sequence>QDDCINNSDENKLFIYPDNELENQESVFNPTSGAGDM</sequence>
<feature type="compositionally biased region" description="Polar residues" evidence="1">
    <location>
        <begin position="24"/>
        <end position="37"/>
    </location>
</feature>
<reference evidence="2" key="1">
    <citation type="submission" date="2013-12" db="EMBL/GenBank/DDBJ databases">
        <title>A Varibaculum cambriense genome reconstructed from a premature infant gut community with otherwise low bacterial novelty that shifts toward anaerobic metabolism during the third week of life.</title>
        <authorList>
            <person name="Brown C.T."/>
            <person name="Sharon I."/>
            <person name="Thomas B.C."/>
            <person name="Castelle C.J."/>
            <person name="Morowitz M.J."/>
            <person name="Banfield J.F."/>
        </authorList>
    </citation>
    <scope>NUCLEOTIDE SEQUENCE</scope>
</reference>